<feature type="region of interest" description="Disordered" evidence="3">
    <location>
        <begin position="180"/>
        <end position="226"/>
    </location>
</feature>
<evidence type="ECO:0000313" key="5">
    <source>
        <dbReference type="Proteomes" id="UP001174677"/>
    </source>
</evidence>
<comment type="subcellular location">
    <subcellularLocation>
        <location evidence="1">Nucleus</location>
    </subcellularLocation>
</comment>
<protein>
    <recommendedName>
        <fullName evidence="6">DUF4005 domain-containing protein</fullName>
    </recommendedName>
</protein>
<keyword evidence="2" id="KW-0539">Nucleus</keyword>
<comment type="caution">
    <text evidence="4">The sequence shown here is derived from an EMBL/GenBank/DDBJ whole genome shotgun (WGS) entry which is preliminary data.</text>
</comment>
<evidence type="ECO:0000256" key="2">
    <source>
        <dbReference type="ARBA" id="ARBA00023242"/>
    </source>
</evidence>
<name>A0ABQ9LKL6_HEVBR</name>
<feature type="region of interest" description="Disordered" evidence="3">
    <location>
        <begin position="37"/>
        <end position="74"/>
    </location>
</feature>
<proteinExistence type="predicted"/>
<dbReference type="EMBL" id="JARPOI010000011">
    <property type="protein sequence ID" value="KAJ9168045.1"/>
    <property type="molecule type" value="Genomic_DNA"/>
</dbReference>
<dbReference type="PANTHER" id="PTHR33172">
    <property type="entry name" value="OS08G0516900 PROTEIN"/>
    <property type="match status" value="1"/>
</dbReference>
<accession>A0ABQ9LKL6</accession>
<keyword evidence="5" id="KW-1185">Reference proteome</keyword>
<reference evidence="4" key="1">
    <citation type="journal article" date="2023" name="Plant Biotechnol. J.">
        <title>Chromosome-level wild Hevea brasiliensis genome provides new tools for genomic-assisted breeding and valuable loci to elevate rubber yield.</title>
        <authorList>
            <person name="Cheng H."/>
            <person name="Song X."/>
            <person name="Hu Y."/>
            <person name="Wu T."/>
            <person name="Yang Q."/>
            <person name="An Z."/>
            <person name="Feng S."/>
            <person name="Deng Z."/>
            <person name="Wu W."/>
            <person name="Zeng X."/>
            <person name="Tu M."/>
            <person name="Wang X."/>
            <person name="Huang H."/>
        </authorList>
    </citation>
    <scope>NUCLEOTIDE SEQUENCE</scope>
    <source>
        <strain evidence="4">MT/VB/25A 57/8</strain>
    </source>
</reference>
<feature type="compositionally biased region" description="Low complexity" evidence="3">
    <location>
        <begin position="49"/>
        <end position="62"/>
    </location>
</feature>
<sequence length="246" mass="26869">MSIAFQTSGDCISVQRSAFIHRMPPFMGAFSGDRRFPAAERREDDLDDSSSSLSIGRNSDLSGGEDSGQDCDESEVQSLYKGPLDSMVALEEVLPIKRGISKFYNGKSKSFTSLADASSASSIKDFAKPENPYNRKRKNQLARNNFWDKNCNYPPKDDASGISKRPANSNRSTSALCSTMNCSKSNSKREDSHPLSSLPSCLPPLHPQGKSSLNNESCSPLPQRSSHWRSFSLSDLQCATAAAHNS</sequence>
<evidence type="ECO:0000313" key="4">
    <source>
        <dbReference type="EMBL" id="KAJ9168045.1"/>
    </source>
</evidence>
<evidence type="ECO:0000256" key="3">
    <source>
        <dbReference type="SAM" id="MobiDB-lite"/>
    </source>
</evidence>
<evidence type="ECO:0008006" key="6">
    <source>
        <dbReference type="Google" id="ProtNLM"/>
    </source>
</evidence>
<feature type="compositionally biased region" description="Polar residues" evidence="3">
    <location>
        <begin position="209"/>
        <end position="226"/>
    </location>
</feature>
<dbReference type="Proteomes" id="UP001174677">
    <property type="component" value="Chromosome 11"/>
</dbReference>
<dbReference type="InterPro" id="IPR051992">
    <property type="entry name" value="OxStress_Response_Reg"/>
</dbReference>
<gene>
    <name evidence="4" type="ORF">P3X46_019619</name>
</gene>
<evidence type="ECO:0000256" key="1">
    <source>
        <dbReference type="ARBA" id="ARBA00004123"/>
    </source>
</evidence>
<organism evidence="4 5">
    <name type="scientific">Hevea brasiliensis</name>
    <name type="common">Para rubber tree</name>
    <name type="synonym">Siphonia brasiliensis</name>
    <dbReference type="NCBI Taxonomy" id="3981"/>
    <lineage>
        <taxon>Eukaryota</taxon>
        <taxon>Viridiplantae</taxon>
        <taxon>Streptophyta</taxon>
        <taxon>Embryophyta</taxon>
        <taxon>Tracheophyta</taxon>
        <taxon>Spermatophyta</taxon>
        <taxon>Magnoliopsida</taxon>
        <taxon>eudicotyledons</taxon>
        <taxon>Gunneridae</taxon>
        <taxon>Pentapetalae</taxon>
        <taxon>rosids</taxon>
        <taxon>fabids</taxon>
        <taxon>Malpighiales</taxon>
        <taxon>Euphorbiaceae</taxon>
        <taxon>Crotonoideae</taxon>
        <taxon>Micrandreae</taxon>
        <taxon>Hevea</taxon>
    </lineage>
</organism>
<dbReference type="PANTHER" id="PTHR33172:SF96">
    <property type="entry name" value="PROTEIN OXIDATIVE STRESS 3 LIKE 3"/>
    <property type="match status" value="1"/>
</dbReference>